<accession>M6UG34</accession>
<organism evidence="1 2">
    <name type="scientific">Leptospira noguchii serovar Autumnalis str. ZUN142</name>
    <dbReference type="NCBI Taxonomy" id="1085540"/>
    <lineage>
        <taxon>Bacteria</taxon>
        <taxon>Pseudomonadati</taxon>
        <taxon>Spirochaetota</taxon>
        <taxon>Spirochaetia</taxon>
        <taxon>Leptospirales</taxon>
        <taxon>Leptospiraceae</taxon>
        <taxon>Leptospira</taxon>
    </lineage>
</organism>
<dbReference type="EMBL" id="AHOP02000043">
    <property type="protein sequence ID" value="EMO40029.1"/>
    <property type="molecule type" value="Genomic_DNA"/>
</dbReference>
<sequence length="46" mass="5533">MLNLILWELNFFVKDKSVGTITRSLVVKICFKKLRMWELSQNFKIT</sequence>
<comment type="caution">
    <text evidence="1">The sequence shown here is derived from an EMBL/GenBank/DDBJ whole genome shotgun (WGS) entry which is preliminary data.</text>
</comment>
<dbReference type="Proteomes" id="UP000012153">
    <property type="component" value="Unassembled WGS sequence"/>
</dbReference>
<evidence type="ECO:0000313" key="1">
    <source>
        <dbReference type="EMBL" id="EMO40029.1"/>
    </source>
</evidence>
<dbReference type="AlphaFoldDB" id="M6UG34"/>
<evidence type="ECO:0000313" key="2">
    <source>
        <dbReference type="Proteomes" id="UP000012153"/>
    </source>
</evidence>
<proteinExistence type="predicted"/>
<gene>
    <name evidence="1" type="ORF">LEP1GSC186_1333</name>
</gene>
<protein>
    <submittedName>
        <fullName evidence="1">Uncharacterized protein</fullName>
    </submittedName>
</protein>
<name>M6UG34_9LEPT</name>
<reference evidence="1 2" key="1">
    <citation type="submission" date="2013-01" db="EMBL/GenBank/DDBJ databases">
        <authorList>
            <person name="Harkins D.M."/>
            <person name="Durkin A.S."/>
            <person name="Brinkac L.M."/>
            <person name="Haft D.H."/>
            <person name="Selengut J.D."/>
            <person name="Sanka R."/>
            <person name="DePew J."/>
            <person name="Purushe J."/>
            <person name="Matthias M.A."/>
            <person name="Vinetz J.M."/>
            <person name="Sutton G.G."/>
            <person name="Nierman W.C."/>
            <person name="Fouts D.E."/>
        </authorList>
    </citation>
    <scope>NUCLEOTIDE SEQUENCE [LARGE SCALE GENOMIC DNA]</scope>
    <source>
        <strain evidence="1 2">ZUN142</strain>
    </source>
</reference>